<evidence type="ECO:0000313" key="2">
    <source>
        <dbReference type="Proteomes" id="UP001196413"/>
    </source>
</evidence>
<dbReference type="Proteomes" id="UP001196413">
    <property type="component" value="Unassembled WGS sequence"/>
</dbReference>
<accession>A0AAD5QIL6</accession>
<dbReference type="EMBL" id="JAHQIW010001714">
    <property type="protein sequence ID" value="KAJ1353443.1"/>
    <property type="molecule type" value="Genomic_DNA"/>
</dbReference>
<comment type="caution">
    <text evidence="1">The sequence shown here is derived from an EMBL/GenBank/DDBJ whole genome shotgun (WGS) entry which is preliminary data.</text>
</comment>
<dbReference type="AlphaFoldDB" id="A0AAD5QIL6"/>
<reference evidence="1" key="1">
    <citation type="submission" date="2021-06" db="EMBL/GenBank/DDBJ databases">
        <title>Parelaphostrongylus tenuis whole genome reference sequence.</title>
        <authorList>
            <person name="Garwood T.J."/>
            <person name="Larsen P.A."/>
            <person name="Fountain-Jones N.M."/>
            <person name="Garbe J.R."/>
            <person name="Macchietto M.G."/>
            <person name="Kania S.A."/>
            <person name="Gerhold R.W."/>
            <person name="Richards J.E."/>
            <person name="Wolf T.M."/>
        </authorList>
    </citation>
    <scope>NUCLEOTIDE SEQUENCE</scope>
    <source>
        <strain evidence="1">MNPRO001-30</strain>
        <tissue evidence="1">Meninges</tissue>
    </source>
</reference>
<evidence type="ECO:0000313" key="1">
    <source>
        <dbReference type="EMBL" id="KAJ1353443.1"/>
    </source>
</evidence>
<gene>
    <name evidence="1" type="ORF">KIN20_010072</name>
</gene>
<organism evidence="1 2">
    <name type="scientific">Parelaphostrongylus tenuis</name>
    <name type="common">Meningeal worm</name>
    <dbReference type="NCBI Taxonomy" id="148309"/>
    <lineage>
        <taxon>Eukaryota</taxon>
        <taxon>Metazoa</taxon>
        <taxon>Ecdysozoa</taxon>
        <taxon>Nematoda</taxon>
        <taxon>Chromadorea</taxon>
        <taxon>Rhabditida</taxon>
        <taxon>Rhabditina</taxon>
        <taxon>Rhabditomorpha</taxon>
        <taxon>Strongyloidea</taxon>
        <taxon>Metastrongylidae</taxon>
        <taxon>Parelaphostrongylus</taxon>
    </lineage>
</organism>
<keyword evidence="2" id="KW-1185">Reference proteome</keyword>
<proteinExistence type="predicted"/>
<name>A0AAD5QIL6_PARTN</name>
<sequence>MVYTNALMVSARVGGIATEKERAQALVERLVMQIVFNVLERQARIVLLPDAVISSILSQITVKINYEPLLCQAVVLGLADDAPRGSSMFYVHFERMN</sequence>
<protein>
    <submittedName>
        <fullName evidence="1">Uncharacterized protein</fullName>
    </submittedName>
</protein>